<keyword evidence="3" id="KW-1185">Reference proteome</keyword>
<dbReference type="GO" id="GO:0008193">
    <property type="term" value="F:tRNA guanylyltransferase activity"/>
    <property type="evidence" value="ECO:0007669"/>
    <property type="project" value="InterPro"/>
</dbReference>
<evidence type="ECO:0000259" key="1">
    <source>
        <dbReference type="Pfam" id="PF04446"/>
    </source>
</evidence>
<dbReference type="InterPro" id="IPR024956">
    <property type="entry name" value="tRNAHis_GuaTrfase_cat"/>
</dbReference>
<dbReference type="PANTHER" id="PTHR12729:SF6">
    <property type="entry name" value="TRNA(HIS) GUANYLYLTRANSFERASE-RELATED"/>
    <property type="match status" value="1"/>
</dbReference>
<dbReference type="Proteomes" id="UP000317650">
    <property type="component" value="Chromosome 8"/>
</dbReference>
<gene>
    <name evidence="2" type="ORF">C4D60_Mb08t13030</name>
</gene>
<dbReference type="InterPro" id="IPR038469">
    <property type="entry name" value="tRNAHis_GuaTrfase_Thg1_sf"/>
</dbReference>
<proteinExistence type="predicted"/>
<dbReference type="EMBL" id="PYDT01000002">
    <property type="protein sequence ID" value="THU69304.1"/>
    <property type="molecule type" value="Genomic_DNA"/>
</dbReference>
<evidence type="ECO:0000313" key="3">
    <source>
        <dbReference type="Proteomes" id="UP000317650"/>
    </source>
</evidence>
<dbReference type="STRING" id="52838.A0A4S8K3E3"/>
<name>A0A4S8K3E3_MUSBA</name>
<comment type="caution">
    <text evidence="2">The sequence shown here is derived from an EMBL/GenBank/DDBJ whole genome shotgun (WGS) entry which is preliminary data.</text>
</comment>
<protein>
    <recommendedName>
        <fullName evidence="1">tRNAHis guanylyltransferase catalytic domain-containing protein</fullName>
    </recommendedName>
</protein>
<dbReference type="GO" id="GO:0000287">
    <property type="term" value="F:magnesium ion binding"/>
    <property type="evidence" value="ECO:0007669"/>
    <property type="project" value="InterPro"/>
</dbReference>
<feature type="domain" description="tRNAHis guanylyltransferase catalytic" evidence="1">
    <location>
        <begin position="6"/>
        <end position="76"/>
    </location>
</feature>
<dbReference type="Gene3D" id="3.30.70.3000">
    <property type="match status" value="1"/>
</dbReference>
<dbReference type="GO" id="GO:0006400">
    <property type="term" value="P:tRNA modification"/>
    <property type="evidence" value="ECO:0007669"/>
    <property type="project" value="InterPro"/>
</dbReference>
<dbReference type="AlphaFoldDB" id="A0A4S8K3E3"/>
<accession>A0A4S8K3E3</accession>
<sequence>MANSKYEYVKKFDTDDRLYPSSWIVGRIDGCHFHRFSAEHAFSKPNDENDLNLMNSCAVSMLEQFPDIVFAYGVTDISKSYVLFIVLYGRKQLSFTKEGQG</sequence>
<reference evidence="2 3" key="1">
    <citation type="journal article" date="2019" name="Nat. Plants">
        <title>Genome sequencing of Musa balbisiana reveals subgenome evolution and function divergence in polyploid bananas.</title>
        <authorList>
            <person name="Yao X."/>
        </authorList>
    </citation>
    <scope>NUCLEOTIDE SEQUENCE [LARGE SCALE GENOMIC DNA]</scope>
    <source>
        <strain evidence="3">cv. DH-PKW</strain>
        <tissue evidence="2">Leaves</tissue>
    </source>
</reference>
<evidence type="ECO:0000313" key="2">
    <source>
        <dbReference type="EMBL" id="THU69304.1"/>
    </source>
</evidence>
<organism evidence="2 3">
    <name type="scientific">Musa balbisiana</name>
    <name type="common">Banana</name>
    <dbReference type="NCBI Taxonomy" id="52838"/>
    <lineage>
        <taxon>Eukaryota</taxon>
        <taxon>Viridiplantae</taxon>
        <taxon>Streptophyta</taxon>
        <taxon>Embryophyta</taxon>
        <taxon>Tracheophyta</taxon>
        <taxon>Spermatophyta</taxon>
        <taxon>Magnoliopsida</taxon>
        <taxon>Liliopsida</taxon>
        <taxon>Zingiberales</taxon>
        <taxon>Musaceae</taxon>
        <taxon>Musa</taxon>
    </lineage>
</organism>
<dbReference type="Pfam" id="PF04446">
    <property type="entry name" value="Thg1"/>
    <property type="match status" value="1"/>
</dbReference>
<dbReference type="PANTHER" id="PTHR12729">
    <property type="entry name" value="TRNA(HIS) GUANYLYLTRANSFERASE-RELATED"/>
    <property type="match status" value="1"/>
</dbReference>
<dbReference type="InterPro" id="IPR007537">
    <property type="entry name" value="tRNAHis_GuaTrfase_Thg1"/>
</dbReference>